<dbReference type="RefSeq" id="WP_199239572.1">
    <property type="nucleotide sequence ID" value="NZ_SLWM01000001.1"/>
</dbReference>
<evidence type="ECO:0000313" key="1">
    <source>
        <dbReference type="EMBL" id="TCO31406.1"/>
    </source>
</evidence>
<dbReference type="Gene3D" id="1.25.40.10">
    <property type="entry name" value="Tetratricopeptide repeat domain"/>
    <property type="match status" value="2"/>
</dbReference>
<dbReference type="SUPFAM" id="SSF48452">
    <property type="entry name" value="TPR-like"/>
    <property type="match status" value="1"/>
</dbReference>
<evidence type="ECO:0008006" key="3">
    <source>
        <dbReference type="Google" id="ProtNLM"/>
    </source>
</evidence>
<protein>
    <recommendedName>
        <fullName evidence="3">Transcriptional regulator</fullName>
    </recommendedName>
</protein>
<dbReference type="Proteomes" id="UP000295818">
    <property type="component" value="Unassembled WGS sequence"/>
</dbReference>
<comment type="caution">
    <text evidence="1">The sequence shown here is derived from an EMBL/GenBank/DDBJ whole genome shotgun (WGS) entry which is preliminary data.</text>
</comment>
<gene>
    <name evidence="1" type="ORF">EV644_10146</name>
</gene>
<reference evidence="1 2" key="1">
    <citation type="journal article" date="2015" name="Stand. Genomic Sci.">
        <title>Genomic Encyclopedia of Bacterial and Archaeal Type Strains, Phase III: the genomes of soil and plant-associated and newly described type strains.</title>
        <authorList>
            <person name="Whitman W.B."/>
            <person name="Woyke T."/>
            <person name="Klenk H.P."/>
            <person name="Zhou Y."/>
            <person name="Lilburn T.G."/>
            <person name="Beck B.J."/>
            <person name="De Vos P."/>
            <person name="Vandamme P."/>
            <person name="Eisen J.A."/>
            <person name="Garrity G."/>
            <person name="Hugenholtz P."/>
            <person name="Kyrpides N.C."/>
        </authorList>
    </citation>
    <scope>NUCLEOTIDE SEQUENCE [LARGE SCALE GENOMIC DNA]</scope>
    <source>
        <strain evidence="1 2">VKM Ac-2538</strain>
    </source>
</reference>
<name>A0ABY2BTX1_9ACTN</name>
<sequence length="689" mass="74916">MTDGAGPGLIERARDAEARGDWQEAFDLLMAADADGLLTLADLPVLGEVAYAAGHLDVTIEAWERAHAACMRADDRVAAAAAAVRVAMHLLFDTALMAPVRGWLARAERLLEGRQATPAHAWYAVVRSYERMLTGDIAGALQWARDAIEVGSKCDPAALAIARVAEARTLILDGDVQQGLALLDEAGVATISGDLDPFSTGVVYCELVCALQGAAQYDVAEEWTEAMERWCETNAIGSLHGRCRVHRAEILRLRGLCNEAESQALVACEELRPYLRRELGWPLNELGRIRLHRGDIVGANEALLAAHRAGWDPQPDLALVRLAQGDVATAAASIRDALEHPLRVPSKERPPNTDLQRAPLLEAQVEIEIAAGDHERARSAADELELIAARFESKALVAGAALARGRVRLAEGDATGAEQSFSEAVQLWNEVGAPYEAAVARIGLAEAHRASGSEHRAVLEHQAARTILEGIEAAPTVLPADDFAHRDAPGEQPARSFNVFRREGDYWTVVFEAQTVRVRDLKGMHYLARLLADPGREYHVLDLVGAEIDSGAQVDNSQGARVPGPALGDAGELLDLRARDAYRRRLAEIDEDIEQARAIGDTDQAAQAEVERDFLLRELARAFGLGGRDRRAASASERARAGVTRAIRQTISRMAEHHPQLGEHLSRTIRTGTYCGYHPDPRSPARWRF</sequence>
<dbReference type="InterPro" id="IPR011990">
    <property type="entry name" value="TPR-like_helical_dom_sf"/>
</dbReference>
<dbReference type="EMBL" id="SLWM01000001">
    <property type="protein sequence ID" value="TCO31406.1"/>
    <property type="molecule type" value="Genomic_DNA"/>
</dbReference>
<evidence type="ECO:0000313" key="2">
    <source>
        <dbReference type="Proteomes" id="UP000295818"/>
    </source>
</evidence>
<keyword evidence="2" id="KW-1185">Reference proteome</keyword>
<accession>A0ABY2BTX1</accession>
<organism evidence="1 2">
    <name type="scientific">Kribbella orskensis</name>
    <dbReference type="NCBI Taxonomy" id="2512216"/>
    <lineage>
        <taxon>Bacteria</taxon>
        <taxon>Bacillati</taxon>
        <taxon>Actinomycetota</taxon>
        <taxon>Actinomycetes</taxon>
        <taxon>Propionibacteriales</taxon>
        <taxon>Kribbellaceae</taxon>
        <taxon>Kribbella</taxon>
    </lineage>
</organism>
<proteinExistence type="predicted"/>